<dbReference type="EMBL" id="JAQQWL010000005">
    <property type="protein sequence ID" value="KAK8073532.1"/>
    <property type="molecule type" value="Genomic_DNA"/>
</dbReference>
<dbReference type="Proteomes" id="UP001480595">
    <property type="component" value="Unassembled WGS sequence"/>
</dbReference>
<accession>A0ABR1VQP3</accession>
<keyword evidence="3" id="KW-1185">Reference proteome</keyword>
<organism evidence="2 3">
    <name type="scientific">Apiospora phragmitis</name>
    <dbReference type="NCBI Taxonomy" id="2905665"/>
    <lineage>
        <taxon>Eukaryota</taxon>
        <taxon>Fungi</taxon>
        <taxon>Dikarya</taxon>
        <taxon>Ascomycota</taxon>
        <taxon>Pezizomycotina</taxon>
        <taxon>Sordariomycetes</taxon>
        <taxon>Xylariomycetidae</taxon>
        <taxon>Amphisphaeriales</taxon>
        <taxon>Apiosporaceae</taxon>
        <taxon>Apiospora</taxon>
    </lineage>
</organism>
<feature type="compositionally biased region" description="Polar residues" evidence="1">
    <location>
        <begin position="80"/>
        <end position="89"/>
    </location>
</feature>
<name>A0ABR1VQP3_9PEZI</name>
<evidence type="ECO:0000313" key="3">
    <source>
        <dbReference type="Proteomes" id="UP001480595"/>
    </source>
</evidence>
<reference evidence="2 3" key="1">
    <citation type="submission" date="2023-01" db="EMBL/GenBank/DDBJ databases">
        <title>Analysis of 21 Apiospora genomes using comparative genomics revels a genus with tremendous synthesis potential of carbohydrate active enzymes and secondary metabolites.</title>
        <authorList>
            <person name="Sorensen T."/>
        </authorList>
    </citation>
    <scope>NUCLEOTIDE SEQUENCE [LARGE SCALE GENOMIC DNA]</scope>
    <source>
        <strain evidence="2 3">CBS 135458</strain>
    </source>
</reference>
<feature type="compositionally biased region" description="Polar residues" evidence="1">
    <location>
        <begin position="53"/>
        <end position="64"/>
    </location>
</feature>
<sequence>MSSQQEPSFEAGQQQQEDWAMYGATLNSQMYHSVLSCNQCGGTGVDLGPANFATAQNGCSGSGSNDRKSNHRRSHGNGRQAASNSRSRG</sequence>
<feature type="region of interest" description="Disordered" evidence="1">
    <location>
        <begin position="51"/>
        <end position="89"/>
    </location>
</feature>
<evidence type="ECO:0000256" key="1">
    <source>
        <dbReference type="SAM" id="MobiDB-lite"/>
    </source>
</evidence>
<comment type="caution">
    <text evidence="2">The sequence shown here is derived from an EMBL/GenBank/DDBJ whole genome shotgun (WGS) entry which is preliminary data.</text>
</comment>
<protein>
    <submittedName>
        <fullName evidence="2">Uncharacterized protein</fullName>
    </submittedName>
</protein>
<gene>
    <name evidence="2" type="ORF">PG994_004431</name>
</gene>
<evidence type="ECO:0000313" key="2">
    <source>
        <dbReference type="EMBL" id="KAK8073532.1"/>
    </source>
</evidence>
<proteinExistence type="predicted"/>
<dbReference type="RefSeq" id="XP_066718007.1">
    <property type="nucleotide sequence ID" value="XM_066855840.1"/>
</dbReference>
<dbReference type="GeneID" id="92088903"/>